<feature type="region of interest" description="Disordered" evidence="4">
    <location>
        <begin position="142"/>
        <end position="169"/>
    </location>
</feature>
<dbReference type="InterPro" id="IPR031107">
    <property type="entry name" value="Small_HSP"/>
</dbReference>
<feature type="non-terminal residue" evidence="6">
    <location>
        <position position="169"/>
    </location>
</feature>
<dbReference type="Pfam" id="PF00011">
    <property type="entry name" value="HSP20"/>
    <property type="match status" value="1"/>
</dbReference>
<dbReference type="EMBL" id="JARJCM010000102">
    <property type="protein sequence ID" value="KAJ7029413.1"/>
    <property type="molecule type" value="Genomic_DNA"/>
</dbReference>
<feature type="domain" description="SHSP" evidence="5">
    <location>
        <begin position="14"/>
        <end position="154"/>
    </location>
</feature>
<dbReference type="PROSITE" id="PS01031">
    <property type="entry name" value="SHSP"/>
    <property type="match status" value="1"/>
</dbReference>
<reference evidence="6" key="1">
    <citation type="submission" date="2023-03" db="EMBL/GenBank/DDBJ databases">
        <title>Massive genome expansion in bonnet fungi (Mycena s.s.) driven by repeated elements and novel gene families across ecological guilds.</title>
        <authorList>
            <consortium name="Lawrence Berkeley National Laboratory"/>
            <person name="Harder C.B."/>
            <person name="Miyauchi S."/>
            <person name="Viragh M."/>
            <person name="Kuo A."/>
            <person name="Thoen E."/>
            <person name="Andreopoulos B."/>
            <person name="Lu D."/>
            <person name="Skrede I."/>
            <person name="Drula E."/>
            <person name="Henrissat B."/>
            <person name="Morin E."/>
            <person name="Kohler A."/>
            <person name="Barry K."/>
            <person name="LaButti K."/>
            <person name="Morin E."/>
            <person name="Salamov A."/>
            <person name="Lipzen A."/>
            <person name="Mereny Z."/>
            <person name="Hegedus B."/>
            <person name="Baldrian P."/>
            <person name="Stursova M."/>
            <person name="Weitz H."/>
            <person name="Taylor A."/>
            <person name="Grigoriev I.V."/>
            <person name="Nagy L.G."/>
            <person name="Martin F."/>
            <person name="Kauserud H."/>
        </authorList>
    </citation>
    <scope>NUCLEOTIDE SEQUENCE</scope>
    <source>
        <strain evidence="6">CBHHK200</strain>
    </source>
</reference>
<evidence type="ECO:0000313" key="7">
    <source>
        <dbReference type="Proteomes" id="UP001218188"/>
    </source>
</evidence>
<evidence type="ECO:0000259" key="5">
    <source>
        <dbReference type="PROSITE" id="PS01031"/>
    </source>
</evidence>
<evidence type="ECO:0000256" key="4">
    <source>
        <dbReference type="SAM" id="MobiDB-lite"/>
    </source>
</evidence>
<sequence>GKSKIQSSRSPSIKLLPLLRMDMYDDPDSSTIITTFELPGVKISELSISVKQGILVVWGQRLCRYRSRRLHPSLRSMSPENVTNSSPARGDNSNRYWPCKEIRYGSFYRRLRLPPGIEFSCITANLSDGLLTVRWPRSLSGIPHSPGGHSISGPHDELDSSGPSSPESK</sequence>
<dbReference type="InterPro" id="IPR002068">
    <property type="entry name" value="A-crystallin/Hsp20_dom"/>
</dbReference>
<comment type="caution">
    <text evidence="6">The sequence shown here is derived from an EMBL/GenBank/DDBJ whole genome shotgun (WGS) entry which is preliminary data.</text>
</comment>
<dbReference type="AlphaFoldDB" id="A0AAD6SKP6"/>
<keyword evidence="1" id="KW-0346">Stress response</keyword>
<comment type="similarity">
    <text evidence="2 3">Belongs to the small heat shock protein (HSP20) family.</text>
</comment>
<name>A0AAD6SKP6_9AGAR</name>
<gene>
    <name evidence="6" type="ORF">C8F04DRAFT_962915</name>
</gene>
<dbReference type="CDD" id="cd06464">
    <property type="entry name" value="ACD_sHsps-like"/>
    <property type="match status" value="1"/>
</dbReference>
<dbReference type="SUPFAM" id="SSF49764">
    <property type="entry name" value="HSP20-like chaperones"/>
    <property type="match status" value="1"/>
</dbReference>
<dbReference type="Proteomes" id="UP001218188">
    <property type="component" value="Unassembled WGS sequence"/>
</dbReference>
<dbReference type="PANTHER" id="PTHR11527">
    <property type="entry name" value="HEAT-SHOCK PROTEIN 20 FAMILY MEMBER"/>
    <property type="match status" value="1"/>
</dbReference>
<protein>
    <submittedName>
        <fullName evidence="6">HSP20-like chaperone</fullName>
    </submittedName>
</protein>
<accession>A0AAD6SKP6</accession>
<evidence type="ECO:0000256" key="1">
    <source>
        <dbReference type="ARBA" id="ARBA00023016"/>
    </source>
</evidence>
<evidence type="ECO:0000256" key="2">
    <source>
        <dbReference type="PROSITE-ProRule" id="PRU00285"/>
    </source>
</evidence>
<evidence type="ECO:0000313" key="6">
    <source>
        <dbReference type="EMBL" id="KAJ7029413.1"/>
    </source>
</evidence>
<dbReference type="InterPro" id="IPR008978">
    <property type="entry name" value="HSP20-like_chaperone"/>
</dbReference>
<keyword evidence="7" id="KW-1185">Reference proteome</keyword>
<evidence type="ECO:0000256" key="3">
    <source>
        <dbReference type="RuleBase" id="RU003616"/>
    </source>
</evidence>
<organism evidence="6 7">
    <name type="scientific">Mycena alexandri</name>
    <dbReference type="NCBI Taxonomy" id="1745969"/>
    <lineage>
        <taxon>Eukaryota</taxon>
        <taxon>Fungi</taxon>
        <taxon>Dikarya</taxon>
        <taxon>Basidiomycota</taxon>
        <taxon>Agaricomycotina</taxon>
        <taxon>Agaricomycetes</taxon>
        <taxon>Agaricomycetidae</taxon>
        <taxon>Agaricales</taxon>
        <taxon>Marasmiineae</taxon>
        <taxon>Mycenaceae</taxon>
        <taxon>Mycena</taxon>
    </lineage>
</organism>
<proteinExistence type="inferred from homology"/>
<dbReference type="Gene3D" id="2.60.40.790">
    <property type="match status" value="1"/>
</dbReference>